<evidence type="ECO:0000313" key="2">
    <source>
        <dbReference type="Proteomes" id="UP001157502"/>
    </source>
</evidence>
<gene>
    <name evidence="1" type="ORF">DPEC_G00339070</name>
</gene>
<accession>A0ACC2F4S3</accession>
<reference evidence="1" key="1">
    <citation type="submission" date="2021-05" db="EMBL/GenBank/DDBJ databases">
        <authorList>
            <person name="Pan Q."/>
            <person name="Jouanno E."/>
            <person name="Zahm M."/>
            <person name="Klopp C."/>
            <person name="Cabau C."/>
            <person name="Louis A."/>
            <person name="Berthelot C."/>
            <person name="Parey E."/>
            <person name="Roest Crollius H."/>
            <person name="Montfort J."/>
            <person name="Robinson-Rechavi M."/>
            <person name="Bouchez O."/>
            <person name="Lampietro C."/>
            <person name="Lopez Roques C."/>
            <person name="Donnadieu C."/>
            <person name="Postlethwait J."/>
            <person name="Bobe J."/>
            <person name="Dillon D."/>
            <person name="Chandos A."/>
            <person name="von Hippel F."/>
            <person name="Guiguen Y."/>
        </authorList>
    </citation>
    <scope>NUCLEOTIDE SEQUENCE</scope>
    <source>
        <strain evidence="1">YG-Jan2019</strain>
    </source>
</reference>
<proteinExistence type="predicted"/>
<organism evidence="1 2">
    <name type="scientific">Dallia pectoralis</name>
    <name type="common">Alaska blackfish</name>
    <dbReference type="NCBI Taxonomy" id="75939"/>
    <lineage>
        <taxon>Eukaryota</taxon>
        <taxon>Metazoa</taxon>
        <taxon>Chordata</taxon>
        <taxon>Craniata</taxon>
        <taxon>Vertebrata</taxon>
        <taxon>Euteleostomi</taxon>
        <taxon>Actinopterygii</taxon>
        <taxon>Neopterygii</taxon>
        <taxon>Teleostei</taxon>
        <taxon>Protacanthopterygii</taxon>
        <taxon>Esociformes</taxon>
        <taxon>Umbridae</taxon>
        <taxon>Dallia</taxon>
    </lineage>
</organism>
<keyword evidence="2" id="KW-1185">Reference proteome</keyword>
<sequence>MSLYEGQRGHSVRRSGSRPDLSGGALQYVRADMHGGNGYGPEYMEGDGYEYSTLKMSMGAGAGGQGQSSIQQQAFMLQSQCQDYLRKAEHSLQTGGDSGRGSVEGERYMVMAKETIEQMKACALELRQMGQPNDNVIRSVDMCRDQLKGVHMAMTGSMQRRSRTLRGSRGSRDWEETGRSFNDAMSWIRQQKRLIETSPWGDSSVAIEQQLISHNKFHSTIQRSSEVEMARDELIKKGDKANQHALDQEWDSLQKMSHGRSSQLKDLQQIIEEISREIMWVNEREEEELVFDWGDNNIDAYIPKKQESYSKLMSALEEKEKDLNKLKLRVESLLKNNHPASDKIEAYMDTLQTQWSWLLQITKCIHIHLKENAAYSQFFKEANETYNKLQKQQDFISKTYTSDRNTPLENLLELLKDLEMEREKITENKRQVQHLVSMSKTIVRLKPRNPEKTSGQVIVEALCDFRQDQKVILKGNGAILKDNSQRSKWQVAGPGGLDMLVPSVCLLVPPPNPLGISLANKTEQFYEAILAVWNQLYINMKSLISWQYCLQDITRINSLTISMLSRMRPEEYRSILKSLETHYSEFLHSSQGSEMFKDEDKRSIESQYSGAQSHYDKLVVQLPALAAQQVVSENQVQVQVDSRHRAPPPKVVNRTEGVSRTEVSQTEVRRTEVSRAEDVNRMEEVNRTEEVNMVPVKGGEVRQDVVRKKKVTVVKSQSLTELHALRLRLEAAEAGLNQHIHVCLGENKASNCGLRITQLESLQRDLGSIREQYLRLRETTLKELEGMTDSDKAAFLHSQLGLINERLDGLDGCSEAYLQRLQALRALLVSVSKAEDIVKVHEARLTEKETTSLVPAEVEDYMSTLKSTRAELEGKRNILVSMETDLGKAVDWKGKVNRSFLGCDVDLSRYSDRVTQLTDRWRRIQTQIDSRLRDLEGYRGRLKQYQATSSVFSDWIGSARQKQDTLQTTKIDSLTALDKHVNQQKALNSEIKGKRETLENVLRDSDTCVNSIKDHELELTSYSAGLETLLNIPLKRTILQSPSTQLTEEAMSLQTRYIELLTLSGDYYKYLGELHKNMEELKMRNTRIDLLEEELRLLKGDIQDRNAKNSSLEEALARYRLELSQSKEQLCSLEEVKRSAALQCSASQDSLASTHGELKDLQDQVARLTSLLEEEKRKRKLAEERYAEQQEESEQLLRRRQKELEEANWAKKEVEKNVADRDREAESLRRQLEEEMRRSRELEQELSKVRSQCSVEINKLKLSYESQMTICKTDLQHLSAKREEVDQGLQLQCDNLEAKRRDQEDQLRRLTTSLSQSEDLRKRAEEEAHTQRSMVTEETRRRRELEAQVEMLERQKGDDNSQYRKDLSELKKALEERSSQLVLFTHTLEEEQRMRSALDEERAKLMMHLEEVQVSQTTSSQTLTQMRDAEEELDRTRTELRKESIDRSKAEQGVARLQARVKELQATIDKLDREAEALRRTNQEELNRRTQAETENQKITKTMQEYTNTISTLRRSLEEAQTKGRRVDEEHRKLQGELEARLKELKDSTERQASLSSEWKSLQQQLIQEQAKVREANLRNETLYKTIEEKSLALNESSAELNRLQTLTQTLTKERLKLAEELRVTKNERDELLRTRHGADDDLVSQITALELQLKSSTRNSVETQRLVTELTSERQKLTMEIELIKRQAMETSSLVQSAQTQYSEMVKERDALLLKLKQTDQERTRSQNLEEELNSMKLSLESELRLKLRLQEENDKAKNDLENWKVQLESKENATERDKREKERLEKERCSLKSEIERLMKELKEVEEMYNSRLHTTQSQLSELNYFRESLEAELKKHKERPGVITQQTQTDESENKDLDPDTLVFDGVRKNVTGKQLLDCGVIDNQTYSQLLKGQKTVSEVSVDIKLNLKGTGAIAGVAAGPQGKMSLTEAIKDNILSKDSATLLLEAQAATGHMVDPSANEKLTVEEACKRGVVHKDDRERLLAAEAACLGYRDPKTSKTLSVGQAMRKGLIDRDTALRMLQAQESVGGIIDPALSVFLTKDMAKDRDLIDEDLYRTLNQQPECYLDPDTQMGASYVALKRRCKVEPTTGLLLLPAPDKPVTVQGLRGEVSVVDLVNANLLQKSDMEQLKNGKLNSQDIEERLRSYLGGSTCIAGVHDEATGKTMSIYQAMKDGLLRPGTTLELLEAQAASGFMVDPVNNLCLTVADAYQRGLAGPEFKDKLLSAERAVTGYKDPGTGKVISLFQAIEKGLIEKGHGIRLLEAQIASGGIIDPWHSHRIEVETAYKKGYFGKEMNQILMDEGDDTKGFFDPNNQDHLTYLQLKERCIVDKKTGLVLLPIKDKKKDQSQSDTQKNSLRKRRVVIVDPDTNKEMSVTEAYNKGLIDRDTFLELSQQECEWEEITITSSDGSTRLVIIDRKTGIQYDIRELLEKKVIDQSVYDQYRSQTITLSQFADKITSKTKTASSPVSSSASSSSSAKVSSTTTSKHITSSSTTSVIGGSASGSTTTDGSVGGSSTIIRSQISSSSGQPDITISPISQKHVTSVSVSLTGPADSVITEEETSPVGAIFDMEALEKISISEAQKRGLVDSISAQRLLEAQACTGGIVNPSDGRRLSTQEASRQGIIENDMATRLKPAQKAYIGFEDVKSKRKMSVAEAMKEKWLPYEAGHRFLEFQFVTGGLYDPALERRRTIEEALKEGWLDGRGAQKLQDMRHHTKSLTCPKTKLKISYKEALDNCLVEENTGVKMLQAASTSSRGISSPYNFSAPGSSSGSRTGSRTGSRRSSVDLGRSSSPSRVSIVSSSTYSRTSFSSSSTS</sequence>
<name>A0ACC2F4S3_DALPE</name>
<dbReference type="Proteomes" id="UP001157502">
    <property type="component" value="Chromosome 34"/>
</dbReference>
<comment type="caution">
    <text evidence="1">The sequence shown here is derived from an EMBL/GenBank/DDBJ whole genome shotgun (WGS) entry which is preliminary data.</text>
</comment>
<dbReference type="EMBL" id="CM055761">
    <property type="protein sequence ID" value="KAJ7986356.1"/>
    <property type="molecule type" value="Genomic_DNA"/>
</dbReference>
<evidence type="ECO:0000313" key="1">
    <source>
        <dbReference type="EMBL" id="KAJ7986356.1"/>
    </source>
</evidence>
<protein>
    <submittedName>
        <fullName evidence="1">Uncharacterized protein</fullName>
    </submittedName>
</protein>